<protein>
    <recommendedName>
        <fullName evidence="3">Ava_C0101 and related proteins</fullName>
    </recommendedName>
</protein>
<evidence type="ECO:0008006" key="3">
    <source>
        <dbReference type="Google" id="ProtNLM"/>
    </source>
</evidence>
<dbReference type="RefSeq" id="WP_053926845.1">
    <property type="nucleotide sequence ID" value="NZ_LGKG01000164.1"/>
</dbReference>
<gene>
    <name evidence="1" type="ORF">ADL29_30900</name>
</gene>
<accession>A0A0N0XS35</accession>
<evidence type="ECO:0000313" key="2">
    <source>
        <dbReference type="Proteomes" id="UP000037982"/>
    </source>
</evidence>
<keyword evidence="2" id="KW-1185">Reference proteome</keyword>
<comment type="caution">
    <text evidence="1">The sequence shown here is derived from an EMBL/GenBank/DDBJ whole genome shotgun (WGS) entry which is preliminary data.</text>
</comment>
<dbReference type="AlphaFoldDB" id="A0A0N0XS35"/>
<evidence type="ECO:0000313" key="1">
    <source>
        <dbReference type="EMBL" id="KPC60163.1"/>
    </source>
</evidence>
<organism evidence="1 2">
    <name type="scientific">Streptomyces chattanoogensis</name>
    <dbReference type="NCBI Taxonomy" id="66876"/>
    <lineage>
        <taxon>Bacteria</taxon>
        <taxon>Bacillati</taxon>
        <taxon>Actinomycetota</taxon>
        <taxon>Actinomycetes</taxon>
        <taxon>Kitasatosporales</taxon>
        <taxon>Streptomycetaceae</taxon>
        <taxon>Streptomyces</taxon>
    </lineage>
</organism>
<reference evidence="2" key="1">
    <citation type="submission" date="2015-07" db="EMBL/GenBank/DDBJ databases">
        <authorList>
            <person name="Ju K.-S."/>
            <person name="Doroghazi J.R."/>
            <person name="Metcalf W.W."/>
        </authorList>
    </citation>
    <scope>NUCLEOTIDE SEQUENCE [LARGE SCALE GENOMIC DNA]</scope>
    <source>
        <strain evidence="2">NRRL ISP-5002</strain>
    </source>
</reference>
<proteinExistence type="predicted"/>
<dbReference type="PATRIC" id="fig|66876.3.peg.6810"/>
<dbReference type="EMBL" id="LGKG01000164">
    <property type="protein sequence ID" value="KPC60163.1"/>
    <property type="molecule type" value="Genomic_DNA"/>
</dbReference>
<name>A0A0N0XS35_9ACTN</name>
<sequence>MELFPPIPLAEWCGTKETLHRFAQVVGKVRLAASARRNHWWNVPFHLTGRGITTRPMGQVDGNPIYTIDFDFVGHQLVVSTLDGREISFPLIGQSVASFHDAVMDALAALGVRVRLDIPRPFDLPDAARPFAEDTEHATYDPWHANRYWRVLSQVASVLEEFAAGFSGKSSPVHHFWHTFDIAHSRFSERRVDQPPQVDPVTREAYSREVISFGFWFGDDTFAEPAFYSYTAPEPAHLAEEPLVPTAASWAARAGSHLAVLRYDDARAQSDPRATVLAFYDSAYRAGAGRAGWDLEGLACPGGVTDPQRAARQG</sequence>
<dbReference type="Proteomes" id="UP000037982">
    <property type="component" value="Unassembled WGS sequence"/>
</dbReference>
<dbReference type="Pfam" id="PF19459">
    <property type="entry name" value="DUF5996"/>
    <property type="match status" value="1"/>
</dbReference>
<dbReference type="InterPro" id="IPR046038">
    <property type="entry name" value="DUF5996"/>
</dbReference>